<dbReference type="AlphaFoldDB" id="A0A0A9U9M6"/>
<keyword evidence="2" id="KW-0812">Transmembrane</keyword>
<accession>A0A0A9U9M6</accession>
<evidence type="ECO:0000256" key="1">
    <source>
        <dbReference type="SAM" id="MobiDB-lite"/>
    </source>
</evidence>
<protein>
    <submittedName>
        <fullName evidence="3">Uncharacterized protein</fullName>
    </submittedName>
</protein>
<feature type="transmembrane region" description="Helical" evidence="2">
    <location>
        <begin position="70"/>
        <end position="92"/>
    </location>
</feature>
<proteinExistence type="predicted"/>
<evidence type="ECO:0000256" key="2">
    <source>
        <dbReference type="SAM" id="Phobius"/>
    </source>
</evidence>
<feature type="compositionally biased region" description="Gly residues" evidence="1">
    <location>
        <begin position="21"/>
        <end position="30"/>
    </location>
</feature>
<feature type="region of interest" description="Disordered" evidence="1">
    <location>
        <begin position="1"/>
        <end position="34"/>
    </location>
</feature>
<dbReference type="EMBL" id="GBRH01281682">
    <property type="protein sequence ID" value="JAD16213.1"/>
    <property type="molecule type" value="Transcribed_RNA"/>
</dbReference>
<name>A0A0A9U9M6_ARUDO</name>
<keyword evidence="2" id="KW-1133">Transmembrane helix</keyword>
<reference evidence="3" key="1">
    <citation type="submission" date="2014-09" db="EMBL/GenBank/DDBJ databases">
        <authorList>
            <person name="Magalhaes I.L.F."/>
            <person name="Oliveira U."/>
            <person name="Santos F.R."/>
            <person name="Vidigal T.H.D.A."/>
            <person name="Brescovit A.D."/>
            <person name="Santos A.J."/>
        </authorList>
    </citation>
    <scope>NUCLEOTIDE SEQUENCE</scope>
    <source>
        <tissue evidence="3">Shoot tissue taken approximately 20 cm above the soil surface</tissue>
    </source>
</reference>
<keyword evidence="2" id="KW-0472">Membrane</keyword>
<reference evidence="3" key="2">
    <citation type="journal article" date="2015" name="Data Brief">
        <title>Shoot transcriptome of the giant reed, Arundo donax.</title>
        <authorList>
            <person name="Barrero R.A."/>
            <person name="Guerrero F.D."/>
            <person name="Moolhuijzen P."/>
            <person name="Goolsby J.A."/>
            <person name="Tidwell J."/>
            <person name="Bellgard S.E."/>
            <person name="Bellgard M.I."/>
        </authorList>
    </citation>
    <scope>NUCLEOTIDE SEQUENCE</scope>
    <source>
        <tissue evidence="3">Shoot tissue taken approximately 20 cm above the soil surface</tissue>
    </source>
</reference>
<evidence type="ECO:0000313" key="3">
    <source>
        <dbReference type="EMBL" id="JAD16213.1"/>
    </source>
</evidence>
<sequence length="93" mass="9801">MRVGGWSNGTDQRVARTGTAWRGGAGGGAKGRLRTTRNRTRRGRIRLGAADSMRSTARATAAVYPSSSSAMIASSIISLLQISLSPVLFFLCS</sequence>
<organism evidence="3">
    <name type="scientific">Arundo donax</name>
    <name type="common">Giant reed</name>
    <name type="synonym">Donax arundinaceus</name>
    <dbReference type="NCBI Taxonomy" id="35708"/>
    <lineage>
        <taxon>Eukaryota</taxon>
        <taxon>Viridiplantae</taxon>
        <taxon>Streptophyta</taxon>
        <taxon>Embryophyta</taxon>
        <taxon>Tracheophyta</taxon>
        <taxon>Spermatophyta</taxon>
        <taxon>Magnoliopsida</taxon>
        <taxon>Liliopsida</taxon>
        <taxon>Poales</taxon>
        <taxon>Poaceae</taxon>
        <taxon>PACMAD clade</taxon>
        <taxon>Arundinoideae</taxon>
        <taxon>Arundineae</taxon>
        <taxon>Arundo</taxon>
    </lineage>
</organism>